<evidence type="ECO:0000313" key="2">
    <source>
        <dbReference type="EMBL" id="KAK0578500.1"/>
    </source>
</evidence>
<protein>
    <recommendedName>
        <fullName evidence="1">PB1-like domain-containing protein</fullName>
    </recommendedName>
</protein>
<dbReference type="AlphaFoldDB" id="A0AA39VFV6"/>
<comment type="caution">
    <text evidence="2">The sequence shown here is derived from an EMBL/GenBank/DDBJ whole genome shotgun (WGS) entry which is preliminary data.</text>
</comment>
<dbReference type="EMBL" id="JAUESC010000385">
    <property type="protein sequence ID" value="KAK0578500.1"/>
    <property type="molecule type" value="Genomic_DNA"/>
</dbReference>
<reference evidence="2" key="2">
    <citation type="submission" date="2023-06" db="EMBL/GenBank/DDBJ databases">
        <authorList>
            <person name="Swenson N.G."/>
            <person name="Wegrzyn J.L."/>
            <person name="Mcevoy S.L."/>
        </authorList>
    </citation>
    <scope>NUCLEOTIDE SEQUENCE</scope>
    <source>
        <strain evidence="2">NS2018</strain>
        <tissue evidence="2">Leaf</tissue>
    </source>
</reference>
<evidence type="ECO:0000259" key="1">
    <source>
        <dbReference type="Pfam" id="PF26130"/>
    </source>
</evidence>
<proteinExistence type="predicted"/>
<keyword evidence="3" id="KW-1185">Reference proteome</keyword>
<dbReference type="Pfam" id="PF26130">
    <property type="entry name" value="PB1-like"/>
    <property type="match status" value="1"/>
</dbReference>
<dbReference type="Proteomes" id="UP001168877">
    <property type="component" value="Unassembled WGS sequence"/>
</dbReference>
<evidence type="ECO:0000313" key="3">
    <source>
        <dbReference type="Proteomes" id="UP001168877"/>
    </source>
</evidence>
<name>A0AA39VFV6_ACESA</name>
<feature type="domain" description="PB1-like" evidence="1">
    <location>
        <begin position="32"/>
        <end position="104"/>
    </location>
</feature>
<sequence length="108" mass="12573">MLFPRLKASGCQMVGARKNDEEQPQYDLDVTEDLFSFRVHHGEEFNGNMDNYIGETLSYFDYVSLDELSLLDLDDIAMEQGYKLPVGYWIQVEGQIQPYNIRNDQQLV</sequence>
<organism evidence="2 3">
    <name type="scientific">Acer saccharum</name>
    <name type="common">Sugar maple</name>
    <dbReference type="NCBI Taxonomy" id="4024"/>
    <lineage>
        <taxon>Eukaryota</taxon>
        <taxon>Viridiplantae</taxon>
        <taxon>Streptophyta</taxon>
        <taxon>Embryophyta</taxon>
        <taxon>Tracheophyta</taxon>
        <taxon>Spermatophyta</taxon>
        <taxon>Magnoliopsida</taxon>
        <taxon>eudicotyledons</taxon>
        <taxon>Gunneridae</taxon>
        <taxon>Pentapetalae</taxon>
        <taxon>rosids</taxon>
        <taxon>malvids</taxon>
        <taxon>Sapindales</taxon>
        <taxon>Sapindaceae</taxon>
        <taxon>Hippocastanoideae</taxon>
        <taxon>Acereae</taxon>
        <taxon>Acer</taxon>
    </lineage>
</organism>
<dbReference type="InterPro" id="IPR058594">
    <property type="entry name" value="PB1-like_dom_pln"/>
</dbReference>
<gene>
    <name evidence="2" type="ORF">LWI29_011424</name>
</gene>
<reference evidence="2" key="1">
    <citation type="journal article" date="2022" name="Plant J.">
        <title>Strategies of tolerance reflected in two North American maple genomes.</title>
        <authorList>
            <person name="McEvoy S.L."/>
            <person name="Sezen U.U."/>
            <person name="Trouern-Trend A."/>
            <person name="McMahon S.M."/>
            <person name="Schaberg P.G."/>
            <person name="Yang J."/>
            <person name="Wegrzyn J.L."/>
            <person name="Swenson N.G."/>
        </authorList>
    </citation>
    <scope>NUCLEOTIDE SEQUENCE</scope>
    <source>
        <strain evidence="2">NS2018</strain>
    </source>
</reference>
<accession>A0AA39VFV6</accession>